<feature type="non-terminal residue" evidence="1">
    <location>
        <position position="1"/>
    </location>
</feature>
<dbReference type="Gene3D" id="2.60.40.1890">
    <property type="entry name" value="PCu(A)C copper chaperone"/>
    <property type="match status" value="1"/>
</dbReference>
<gene>
    <name evidence="1" type="ORF">LDC_2465</name>
</gene>
<dbReference type="AlphaFoldDB" id="D9PLP2"/>
<evidence type="ECO:0000313" key="1">
    <source>
        <dbReference type="EMBL" id="EFK95524.1"/>
    </source>
</evidence>
<reference evidence="1" key="1">
    <citation type="submission" date="2010-07" db="EMBL/GenBank/DDBJ databases">
        <authorList>
            <consortium name="CONSOLIDER consortium CSD2007-00005"/>
            <person name="Guazzaroni M.-E."/>
            <person name="Richter M."/>
            <person name="Garcia-Salamanca A."/>
            <person name="Yarza P."/>
            <person name="Ferrer M."/>
        </authorList>
    </citation>
    <scope>NUCLEOTIDE SEQUENCE</scope>
</reference>
<comment type="caution">
    <text evidence="1">The sequence shown here is derived from an EMBL/GenBank/DDBJ whole genome shotgun (WGS) entry which is preliminary data.</text>
</comment>
<reference evidence="1" key="2">
    <citation type="journal article" date="2011" name="Microb. Ecol.">
        <title>Taxonomic and Functional Metagenomic Profiling of the Microbial Community in the Anoxic Sediment of a Sub-saline Shallow Lake (Laguna de Carrizo, Central Spain).</title>
        <authorList>
            <person name="Ferrer M."/>
            <person name="Guazzaroni M.E."/>
            <person name="Richter M."/>
            <person name="Garcia-Salamanca A."/>
            <person name="Yarza P."/>
            <person name="Suarez-Suarez A."/>
            <person name="Solano J."/>
            <person name="Alcaide M."/>
            <person name="van Dillewijn P."/>
            <person name="Molina-Henares M.A."/>
            <person name="Lopez-Cortes N."/>
            <person name="Al-Ramahi Y."/>
            <person name="Guerrero C."/>
            <person name="Acosta A."/>
            <person name="de Eugenio L.I."/>
            <person name="Martinez V."/>
            <person name="Marques S."/>
            <person name="Rojo F."/>
            <person name="Santero E."/>
            <person name="Genilloud O."/>
            <person name="Perez-Perez J."/>
            <person name="Rossello-Mora R."/>
            <person name="Ramos J.L."/>
        </authorList>
    </citation>
    <scope>NUCLEOTIDE SEQUENCE</scope>
</reference>
<dbReference type="EMBL" id="ADZX01000751">
    <property type="protein sequence ID" value="EFK95524.1"/>
    <property type="molecule type" value="Genomic_DNA"/>
</dbReference>
<dbReference type="Pfam" id="PF04314">
    <property type="entry name" value="PCuAC"/>
    <property type="match status" value="1"/>
</dbReference>
<dbReference type="InterPro" id="IPR007410">
    <property type="entry name" value="LpqE-like"/>
</dbReference>
<dbReference type="InterPro" id="IPR036182">
    <property type="entry name" value="PCuAC_sf"/>
</dbReference>
<dbReference type="SUPFAM" id="SSF110087">
    <property type="entry name" value="DR1885-like metal-binding protein"/>
    <property type="match status" value="1"/>
</dbReference>
<proteinExistence type="predicted"/>
<name>D9PLP2_9ZZZZ</name>
<organism evidence="1">
    <name type="scientific">sediment metagenome</name>
    <dbReference type="NCBI Taxonomy" id="749907"/>
    <lineage>
        <taxon>unclassified sequences</taxon>
        <taxon>metagenomes</taxon>
        <taxon>ecological metagenomes</taxon>
    </lineage>
</organism>
<sequence>DPFAIVCMTIEDVSATDRLLGVESPVAAHAVLQRGDRQGPVDFLLPAGQTSMFSEDGVHVRLLGLRQSLELGRVYPLTLRFERSGVVHSELTVDLDRLA</sequence>
<accession>D9PLP2</accession>
<protein>
    <submittedName>
        <fullName evidence="1">DR1885-like metal-binding protein</fullName>
    </submittedName>
</protein>